<dbReference type="PROSITE" id="PS50088">
    <property type="entry name" value="ANK_REPEAT"/>
    <property type="match status" value="1"/>
</dbReference>
<keyword evidence="2 3" id="KW-0040">ANK repeat</keyword>
<gene>
    <name evidence="4" type="ORF">L798_15397</name>
</gene>
<dbReference type="AlphaFoldDB" id="A0A067QLW1"/>
<dbReference type="InterPro" id="IPR036770">
    <property type="entry name" value="Ankyrin_rpt-contain_sf"/>
</dbReference>
<dbReference type="PANTHER" id="PTHR24124:SF14">
    <property type="entry name" value="CHROMOSOME UNDETERMINED SCAFFOLD_25, WHOLE GENOME SHOTGUN SEQUENCE"/>
    <property type="match status" value="1"/>
</dbReference>
<accession>A0A067QLW1</accession>
<dbReference type="SUPFAM" id="SSF48403">
    <property type="entry name" value="Ankyrin repeat"/>
    <property type="match status" value="1"/>
</dbReference>
<evidence type="ECO:0000256" key="1">
    <source>
        <dbReference type="ARBA" id="ARBA00022737"/>
    </source>
</evidence>
<dbReference type="EMBL" id="KK853170">
    <property type="protein sequence ID" value="KDR10335.1"/>
    <property type="molecule type" value="Genomic_DNA"/>
</dbReference>
<dbReference type="STRING" id="136037.A0A067QLW1"/>
<dbReference type="Proteomes" id="UP000027135">
    <property type="component" value="Unassembled WGS sequence"/>
</dbReference>
<feature type="repeat" description="ANK" evidence="3">
    <location>
        <begin position="17"/>
        <end position="39"/>
    </location>
</feature>
<protein>
    <submittedName>
        <fullName evidence="4">Nuclear factor NF-kappa-B p105 subunit</fullName>
    </submittedName>
</protein>
<dbReference type="InterPro" id="IPR002110">
    <property type="entry name" value="Ankyrin_rpt"/>
</dbReference>
<dbReference type="InParanoid" id="A0A067QLW1"/>
<evidence type="ECO:0000313" key="4">
    <source>
        <dbReference type="EMBL" id="KDR10335.1"/>
    </source>
</evidence>
<dbReference type="InterPro" id="IPR011029">
    <property type="entry name" value="DEATH-like_dom_sf"/>
</dbReference>
<evidence type="ECO:0000256" key="2">
    <source>
        <dbReference type="ARBA" id="ARBA00023043"/>
    </source>
</evidence>
<proteinExistence type="predicted"/>
<keyword evidence="5" id="KW-1185">Reference proteome</keyword>
<dbReference type="SUPFAM" id="SSF47986">
    <property type="entry name" value="DEATH domain"/>
    <property type="match status" value="1"/>
</dbReference>
<dbReference type="GO" id="GO:0010468">
    <property type="term" value="P:regulation of gene expression"/>
    <property type="evidence" value="ECO:0007669"/>
    <property type="project" value="TreeGrafter"/>
</dbReference>
<reference evidence="4 5" key="1">
    <citation type="journal article" date="2014" name="Nat. Commun.">
        <title>Molecular traces of alternative social organization in a termite genome.</title>
        <authorList>
            <person name="Terrapon N."/>
            <person name="Li C."/>
            <person name="Robertson H.M."/>
            <person name="Ji L."/>
            <person name="Meng X."/>
            <person name="Booth W."/>
            <person name="Chen Z."/>
            <person name="Childers C.P."/>
            <person name="Glastad K.M."/>
            <person name="Gokhale K."/>
            <person name="Gowin J."/>
            <person name="Gronenberg W."/>
            <person name="Hermansen R.A."/>
            <person name="Hu H."/>
            <person name="Hunt B.G."/>
            <person name="Huylmans A.K."/>
            <person name="Khalil S.M."/>
            <person name="Mitchell R.D."/>
            <person name="Munoz-Torres M.C."/>
            <person name="Mustard J.A."/>
            <person name="Pan H."/>
            <person name="Reese J.T."/>
            <person name="Scharf M.E."/>
            <person name="Sun F."/>
            <person name="Vogel H."/>
            <person name="Xiao J."/>
            <person name="Yang W."/>
            <person name="Yang Z."/>
            <person name="Yang Z."/>
            <person name="Zhou J."/>
            <person name="Zhu J."/>
            <person name="Brent C.S."/>
            <person name="Elsik C.G."/>
            <person name="Goodisman M.A."/>
            <person name="Liberles D.A."/>
            <person name="Roe R.M."/>
            <person name="Vargo E.L."/>
            <person name="Vilcinskas A."/>
            <person name="Wang J."/>
            <person name="Bornberg-Bauer E."/>
            <person name="Korb J."/>
            <person name="Zhang G."/>
            <person name="Liebig J."/>
        </authorList>
    </citation>
    <scope>NUCLEOTIDE SEQUENCE [LARGE SCALE GENOMIC DNA]</scope>
    <source>
        <tissue evidence="4">Whole organism</tissue>
    </source>
</reference>
<dbReference type="SMART" id="SM00248">
    <property type="entry name" value="ANK"/>
    <property type="match status" value="3"/>
</dbReference>
<organism evidence="4 5">
    <name type="scientific">Zootermopsis nevadensis</name>
    <name type="common">Dampwood termite</name>
    <dbReference type="NCBI Taxonomy" id="136037"/>
    <lineage>
        <taxon>Eukaryota</taxon>
        <taxon>Metazoa</taxon>
        <taxon>Ecdysozoa</taxon>
        <taxon>Arthropoda</taxon>
        <taxon>Hexapoda</taxon>
        <taxon>Insecta</taxon>
        <taxon>Pterygota</taxon>
        <taxon>Neoptera</taxon>
        <taxon>Polyneoptera</taxon>
        <taxon>Dictyoptera</taxon>
        <taxon>Blattodea</taxon>
        <taxon>Blattoidea</taxon>
        <taxon>Termitoidae</taxon>
        <taxon>Termopsidae</taxon>
        <taxon>Zootermopsis</taxon>
    </lineage>
</organism>
<dbReference type="GO" id="GO:0005634">
    <property type="term" value="C:nucleus"/>
    <property type="evidence" value="ECO:0007669"/>
    <property type="project" value="TreeGrafter"/>
</dbReference>
<evidence type="ECO:0000313" key="5">
    <source>
        <dbReference type="Proteomes" id="UP000027135"/>
    </source>
</evidence>
<evidence type="ECO:0000256" key="3">
    <source>
        <dbReference type="PROSITE-ProRule" id="PRU00023"/>
    </source>
</evidence>
<dbReference type="Pfam" id="PF12796">
    <property type="entry name" value="Ank_2"/>
    <property type="match status" value="1"/>
</dbReference>
<dbReference type="OMA" id="YMVEHDG"/>
<dbReference type="PANTHER" id="PTHR24124">
    <property type="entry name" value="ANKYRIN REPEAT FAMILY A"/>
    <property type="match status" value="1"/>
</dbReference>
<dbReference type="PROSITE" id="PS50297">
    <property type="entry name" value="ANK_REP_REGION"/>
    <property type="match status" value="1"/>
</dbReference>
<dbReference type="eggNOG" id="KOG0504">
    <property type="taxonomic scope" value="Eukaryota"/>
</dbReference>
<sequence length="275" mass="30607">MKLVDAGADVNKKDKSLGRTVLHVAVEEGSVEITEYLLQQTKIDVNAANYAGNTALHGAVVYEGNESSKLCTLLLKYKADPRLENYMVEHDGEVELYSEMIIKEEPESDDDCELKIADDDTEDEEIHSKAHGQTSLDLASNKKDILELLQTMKQENFEDIVEVKEEPLESPILEGVHEEVKNGLFDPDTLTLLCDLLDKSQGWLNLAELLDYGFLIASIKDSASPSKMLFNYADVRGNVSIQDIRSFLEALDEHEAVETLDLMLARQVASSDQGS</sequence>
<keyword evidence="1" id="KW-0677">Repeat</keyword>
<name>A0A067QLW1_ZOONE</name>
<dbReference type="Gene3D" id="1.25.40.20">
    <property type="entry name" value="Ankyrin repeat-containing domain"/>
    <property type="match status" value="1"/>
</dbReference>
<dbReference type="Gene3D" id="1.10.533.10">
    <property type="entry name" value="Death Domain, Fas"/>
    <property type="match status" value="1"/>
</dbReference>